<keyword evidence="3" id="KW-1003">Cell membrane</keyword>
<keyword evidence="4 7" id="KW-0812">Transmembrane</keyword>
<evidence type="ECO:0000256" key="2">
    <source>
        <dbReference type="ARBA" id="ARBA00007362"/>
    </source>
</evidence>
<dbReference type="SUPFAM" id="SSF103481">
    <property type="entry name" value="Multidrug resistance efflux transporter EmrE"/>
    <property type="match status" value="1"/>
</dbReference>
<comment type="similarity">
    <text evidence="2">Belongs to the EamA transporter family.</text>
</comment>
<evidence type="ECO:0000256" key="4">
    <source>
        <dbReference type="ARBA" id="ARBA00022692"/>
    </source>
</evidence>
<dbReference type="InterPro" id="IPR051258">
    <property type="entry name" value="Diverse_Substrate_Transporter"/>
</dbReference>
<dbReference type="Pfam" id="PF00892">
    <property type="entry name" value="EamA"/>
    <property type="match status" value="2"/>
</dbReference>
<feature type="transmembrane region" description="Helical" evidence="7">
    <location>
        <begin position="92"/>
        <end position="111"/>
    </location>
</feature>
<dbReference type="PANTHER" id="PTHR42920:SF5">
    <property type="entry name" value="EAMA DOMAIN-CONTAINING PROTEIN"/>
    <property type="match status" value="1"/>
</dbReference>
<comment type="subcellular location">
    <subcellularLocation>
        <location evidence="1">Cell membrane</location>
        <topology evidence="1">Multi-pass membrane protein</topology>
    </subcellularLocation>
</comment>
<feature type="transmembrane region" description="Helical" evidence="7">
    <location>
        <begin position="123"/>
        <end position="140"/>
    </location>
</feature>
<evidence type="ECO:0000313" key="10">
    <source>
        <dbReference type="Proteomes" id="UP001589833"/>
    </source>
</evidence>
<evidence type="ECO:0000256" key="7">
    <source>
        <dbReference type="SAM" id="Phobius"/>
    </source>
</evidence>
<evidence type="ECO:0000259" key="8">
    <source>
        <dbReference type="Pfam" id="PF00892"/>
    </source>
</evidence>
<proteinExistence type="inferred from homology"/>
<keyword evidence="6 7" id="KW-0472">Membrane</keyword>
<keyword evidence="10" id="KW-1185">Reference proteome</keyword>
<evidence type="ECO:0000256" key="6">
    <source>
        <dbReference type="ARBA" id="ARBA00023136"/>
    </source>
</evidence>
<dbReference type="InterPro" id="IPR037185">
    <property type="entry name" value="EmrE-like"/>
</dbReference>
<evidence type="ECO:0000256" key="1">
    <source>
        <dbReference type="ARBA" id="ARBA00004651"/>
    </source>
</evidence>
<dbReference type="InterPro" id="IPR000620">
    <property type="entry name" value="EamA_dom"/>
</dbReference>
<protein>
    <submittedName>
        <fullName evidence="9">DMT family transporter</fullName>
    </submittedName>
</protein>
<feature type="transmembrane region" description="Helical" evidence="7">
    <location>
        <begin position="152"/>
        <end position="170"/>
    </location>
</feature>
<evidence type="ECO:0000256" key="5">
    <source>
        <dbReference type="ARBA" id="ARBA00022989"/>
    </source>
</evidence>
<dbReference type="PROSITE" id="PS51257">
    <property type="entry name" value="PROKAR_LIPOPROTEIN"/>
    <property type="match status" value="1"/>
</dbReference>
<feature type="transmembrane region" description="Helical" evidence="7">
    <location>
        <begin position="39"/>
        <end position="55"/>
    </location>
</feature>
<accession>A0ABV6NBL8</accession>
<feature type="transmembrane region" description="Helical" evidence="7">
    <location>
        <begin position="267"/>
        <end position="284"/>
    </location>
</feature>
<dbReference type="Proteomes" id="UP001589833">
    <property type="component" value="Unassembled WGS sequence"/>
</dbReference>
<evidence type="ECO:0000256" key="3">
    <source>
        <dbReference type="ARBA" id="ARBA00022475"/>
    </source>
</evidence>
<evidence type="ECO:0000313" key="9">
    <source>
        <dbReference type="EMBL" id="MFC0558182.1"/>
    </source>
</evidence>
<dbReference type="PANTHER" id="PTHR42920">
    <property type="entry name" value="OS03G0707200 PROTEIN-RELATED"/>
    <property type="match status" value="1"/>
</dbReference>
<gene>
    <name evidence="9" type="ORF">ACFFH4_03860</name>
</gene>
<reference evidence="9 10" key="1">
    <citation type="submission" date="2024-09" db="EMBL/GenBank/DDBJ databases">
        <authorList>
            <person name="Sun Q."/>
            <person name="Mori K."/>
        </authorList>
    </citation>
    <scope>NUCLEOTIDE SEQUENCE [LARGE SCALE GENOMIC DNA]</scope>
    <source>
        <strain evidence="9 10">NCAIM B.02301</strain>
    </source>
</reference>
<feature type="transmembrane region" description="Helical" evidence="7">
    <location>
        <begin position="214"/>
        <end position="232"/>
    </location>
</feature>
<comment type="caution">
    <text evidence="9">The sequence shown here is derived from an EMBL/GenBank/DDBJ whole genome shotgun (WGS) entry which is preliminary data.</text>
</comment>
<feature type="domain" description="EamA" evidence="8">
    <location>
        <begin position="8"/>
        <end position="136"/>
    </location>
</feature>
<dbReference type="EMBL" id="JBHLTR010000004">
    <property type="protein sequence ID" value="MFC0558182.1"/>
    <property type="molecule type" value="Genomic_DNA"/>
</dbReference>
<sequence>MKAWQYASLVFLGGCCFGILSTFVKLAYGAGFSIAEVTGGQFIVGTVLIGVLALFSKGNKLSIGQIVRLVVAGIPMGLTGIFYYQSLQWLDASLAIIFLFQFIWIGSLLEWIWEKKKTSKVKLLSITVLLVGSVLAAGIFTQGANRFSIQGAAWASSAAVMFATFIYVSGTVGKTLQPVQRSAWFSVGGLLAVLTLYPPIFLTEIPLLIELTPYVLVLGLFGVALPPLLFSIGMPHVGAGLGTILSSSELPVAIILSTLVLAEPVSWSQWMGVSIILAGIIIGNKKESSVCSKQVRISDFSV</sequence>
<dbReference type="RefSeq" id="WP_273841125.1">
    <property type="nucleotide sequence ID" value="NZ_JAQQWT010000003.1"/>
</dbReference>
<feature type="transmembrane region" description="Helical" evidence="7">
    <location>
        <begin position="67"/>
        <end position="86"/>
    </location>
</feature>
<keyword evidence="5 7" id="KW-1133">Transmembrane helix</keyword>
<name>A0ABV6NBL8_9BACI</name>
<feature type="transmembrane region" description="Helical" evidence="7">
    <location>
        <begin position="182"/>
        <end position="202"/>
    </location>
</feature>
<feature type="transmembrane region" description="Helical" evidence="7">
    <location>
        <begin position="239"/>
        <end position="261"/>
    </location>
</feature>
<organism evidence="9 10">
    <name type="scientific">Halalkalibacter alkalisediminis</name>
    <dbReference type="NCBI Taxonomy" id="935616"/>
    <lineage>
        <taxon>Bacteria</taxon>
        <taxon>Bacillati</taxon>
        <taxon>Bacillota</taxon>
        <taxon>Bacilli</taxon>
        <taxon>Bacillales</taxon>
        <taxon>Bacillaceae</taxon>
        <taxon>Halalkalibacter</taxon>
    </lineage>
</organism>
<feature type="domain" description="EamA" evidence="8">
    <location>
        <begin position="151"/>
        <end position="282"/>
    </location>
</feature>